<feature type="non-terminal residue" evidence="2">
    <location>
        <position position="1"/>
    </location>
</feature>
<organism evidence="2">
    <name type="scientific">hydrothermal vent metagenome</name>
    <dbReference type="NCBI Taxonomy" id="652676"/>
    <lineage>
        <taxon>unclassified sequences</taxon>
        <taxon>metagenomes</taxon>
        <taxon>ecological metagenomes</taxon>
    </lineage>
</organism>
<keyword evidence="1" id="KW-0472">Membrane</keyword>
<protein>
    <submittedName>
        <fullName evidence="2">Uncharacterized protein</fullName>
    </submittedName>
</protein>
<gene>
    <name evidence="2" type="ORF">MNBD_ACTINO01-813</name>
</gene>
<evidence type="ECO:0000256" key="1">
    <source>
        <dbReference type="SAM" id="Phobius"/>
    </source>
</evidence>
<reference evidence="2" key="1">
    <citation type="submission" date="2018-06" db="EMBL/GenBank/DDBJ databases">
        <authorList>
            <person name="Zhirakovskaya E."/>
        </authorList>
    </citation>
    <scope>NUCLEOTIDE SEQUENCE</scope>
</reference>
<proteinExistence type="predicted"/>
<feature type="transmembrane region" description="Helical" evidence="1">
    <location>
        <begin position="13"/>
        <end position="33"/>
    </location>
</feature>
<keyword evidence="1" id="KW-0812">Transmembrane</keyword>
<sequence length="44" mass="4758">PARSVFGTEPLDLTHFAIAIAGTLVVMGAVEAWKLRLRLSGTKY</sequence>
<dbReference type="AlphaFoldDB" id="A0A3B0T1W7"/>
<evidence type="ECO:0000313" key="2">
    <source>
        <dbReference type="EMBL" id="VAW08432.1"/>
    </source>
</evidence>
<accession>A0A3B0T1W7</accession>
<name>A0A3B0T1W7_9ZZZZ</name>
<dbReference type="EMBL" id="UOEI01000604">
    <property type="protein sequence ID" value="VAW08432.1"/>
    <property type="molecule type" value="Genomic_DNA"/>
</dbReference>
<keyword evidence="1" id="KW-1133">Transmembrane helix</keyword>